<dbReference type="STRING" id="485913.Krac_8312"/>
<dbReference type="InParanoid" id="D6TMJ4"/>
<keyword evidence="1" id="KW-0472">Membrane</keyword>
<keyword evidence="3" id="KW-1185">Reference proteome</keyword>
<dbReference type="Proteomes" id="UP000004508">
    <property type="component" value="Unassembled WGS sequence"/>
</dbReference>
<sequence>MSAQDETPIKTFASLHWYDETIKFVFNFAAKTSELLLAAGVVVSSANFLTDGSIMQDHTPLSVAWAWAQALAIDSSLGIVFVNGFQAARERYKIKAGIYFALTAMLASVAGLLTHFDALAHATGLPVTSQSISGIIPLWMLTGLRAVAVIGFLLVGRLKNVSFSMHQNETHDQQPQKSKPTLVITPELLNELRAILYQTTVSEEQTGIPGTPQLTEVATATDQQQNQLVSLLPAVPPISEEERNKVIDAYLQGIPRREICSHLRWGNAKYTTIVKPVLDAYREQEHQTENVEAQA</sequence>
<organism evidence="2 3">
    <name type="scientific">Ktedonobacter racemifer DSM 44963</name>
    <dbReference type="NCBI Taxonomy" id="485913"/>
    <lineage>
        <taxon>Bacteria</taxon>
        <taxon>Bacillati</taxon>
        <taxon>Chloroflexota</taxon>
        <taxon>Ktedonobacteria</taxon>
        <taxon>Ktedonobacterales</taxon>
        <taxon>Ktedonobacteraceae</taxon>
        <taxon>Ktedonobacter</taxon>
    </lineage>
</organism>
<evidence type="ECO:0000313" key="2">
    <source>
        <dbReference type="EMBL" id="EFH86994.1"/>
    </source>
</evidence>
<evidence type="ECO:0008006" key="4">
    <source>
        <dbReference type="Google" id="ProtNLM"/>
    </source>
</evidence>
<gene>
    <name evidence="2" type="ORF">Krac_8312</name>
</gene>
<evidence type="ECO:0000313" key="3">
    <source>
        <dbReference type="Proteomes" id="UP000004508"/>
    </source>
</evidence>
<feature type="transmembrane region" description="Helical" evidence="1">
    <location>
        <begin position="97"/>
        <end position="116"/>
    </location>
</feature>
<feature type="transmembrane region" description="Helical" evidence="1">
    <location>
        <begin position="64"/>
        <end position="85"/>
    </location>
</feature>
<comment type="caution">
    <text evidence="2">The sequence shown here is derived from an EMBL/GenBank/DDBJ whole genome shotgun (WGS) entry which is preliminary data.</text>
</comment>
<evidence type="ECO:0000256" key="1">
    <source>
        <dbReference type="SAM" id="Phobius"/>
    </source>
</evidence>
<dbReference type="OrthoDB" id="170726at2"/>
<accession>D6TMJ4</accession>
<reference evidence="2 3" key="1">
    <citation type="journal article" date="2011" name="Stand. Genomic Sci.">
        <title>Non-contiguous finished genome sequence and contextual data of the filamentous soil bacterium Ktedonobacter racemifer type strain (SOSP1-21).</title>
        <authorList>
            <person name="Chang Y.J."/>
            <person name="Land M."/>
            <person name="Hauser L."/>
            <person name="Chertkov O."/>
            <person name="Del Rio T.G."/>
            <person name="Nolan M."/>
            <person name="Copeland A."/>
            <person name="Tice H."/>
            <person name="Cheng J.F."/>
            <person name="Lucas S."/>
            <person name="Han C."/>
            <person name="Goodwin L."/>
            <person name="Pitluck S."/>
            <person name="Ivanova N."/>
            <person name="Ovchinikova G."/>
            <person name="Pati A."/>
            <person name="Chen A."/>
            <person name="Palaniappan K."/>
            <person name="Mavromatis K."/>
            <person name="Liolios K."/>
            <person name="Brettin T."/>
            <person name="Fiebig A."/>
            <person name="Rohde M."/>
            <person name="Abt B."/>
            <person name="Goker M."/>
            <person name="Detter J.C."/>
            <person name="Woyke T."/>
            <person name="Bristow J."/>
            <person name="Eisen J.A."/>
            <person name="Markowitz V."/>
            <person name="Hugenholtz P."/>
            <person name="Kyrpides N.C."/>
            <person name="Klenk H.P."/>
            <person name="Lapidus A."/>
        </authorList>
    </citation>
    <scope>NUCLEOTIDE SEQUENCE [LARGE SCALE GENOMIC DNA]</scope>
    <source>
        <strain evidence="3">DSM 44963</strain>
    </source>
</reference>
<keyword evidence="1" id="KW-1133">Transmembrane helix</keyword>
<keyword evidence="1" id="KW-0812">Transmembrane</keyword>
<name>D6TMJ4_KTERA</name>
<feature type="transmembrane region" description="Helical" evidence="1">
    <location>
        <begin position="136"/>
        <end position="155"/>
    </location>
</feature>
<protein>
    <recommendedName>
        <fullName evidence="4">DUF2637 domain-containing protein</fullName>
    </recommendedName>
</protein>
<dbReference type="RefSeq" id="WP_007911757.1">
    <property type="nucleotide sequence ID" value="NZ_ADVG01000002.1"/>
</dbReference>
<dbReference type="EMBL" id="ADVG01000002">
    <property type="protein sequence ID" value="EFH86994.1"/>
    <property type="molecule type" value="Genomic_DNA"/>
</dbReference>
<proteinExistence type="predicted"/>
<dbReference type="AlphaFoldDB" id="D6TMJ4"/>